<dbReference type="InterPro" id="IPR054460">
    <property type="entry name" value="DUF5018-rel"/>
</dbReference>
<protein>
    <recommendedName>
        <fullName evidence="1">DUF5018 domain-containing protein</fullName>
    </recommendedName>
</protein>
<evidence type="ECO:0000259" key="1">
    <source>
        <dbReference type="Pfam" id="PF22243"/>
    </source>
</evidence>
<proteinExistence type="predicted"/>
<dbReference type="RefSeq" id="WP_133466606.1">
    <property type="nucleotide sequence ID" value="NZ_SNWI01000011.1"/>
</dbReference>
<organism evidence="2 3">
    <name type="scientific">Sunxiuqinia elliptica</name>
    <dbReference type="NCBI Taxonomy" id="655355"/>
    <lineage>
        <taxon>Bacteria</taxon>
        <taxon>Pseudomonadati</taxon>
        <taxon>Bacteroidota</taxon>
        <taxon>Bacteroidia</taxon>
        <taxon>Marinilabiliales</taxon>
        <taxon>Prolixibacteraceae</taxon>
        <taxon>Sunxiuqinia</taxon>
    </lineage>
</organism>
<dbReference type="OrthoDB" id="760804at2"/>
<evidence type="ECO:0000313" key="3">
    <source>
        <dbReference type="Proteomes" id="UP000294848"/>
    </source>
</evidence>
<comment type="caution">
    <text evidence="2">The sequence shown here is derived from an EMBL/GenBank/DDBJ whole genome shotgun (WGS) entry which is preliminary data.</text>
</comment>
<feature type="domain" description="DUF5018" evidence="1">
    <location>
        <begin position="34"/>
        <end position="147"/>
    </location>
</feature>
<dbReference type="Proteomes" id="UP000294848">
    <property type="component" value="Unassembled WGS sequence"/>
</dbReference>
<dbReference type="AlphaFoldDB" id="A0A4R6GN41"/>
<name>A0A4R6GN41_9BACT</name>
<evidence type="ECO:0000313" key="2">
    <source>
        <dbReference type="EMBL" id="TDN96652.1"/>
    </source>
</evidence>
<accession>A0A4R6GN41</accession>
<dbReference type="EMBL" id="SNWI01000011">
    <property type="protein sequence ID" value="TDN96652.1"/>
    <property type="molecule type" value="Genomic_DNA"/>
</dbReference>
<sequence length="156" mass="17351">MKRILIILSAVMLSLSSCIDWGLEELPVYEEANILEFSLEYRYADTNDNGFERLAVVTLPTTTEIDDVKHTVTVDVTIPEPSGSFTQEEREKVSLSNLVAYAKISPAAKLQPMNGAPELGKPGDFTQEREYRVTAADGKTAYTWKVKIKPLPAVNE</sequence>
<reference evidence="2 3" key="1">
    <citation type="submission" date="2019-03" db="EMBL/GenBank/DDBJ databases">
        <title>Freshwater and sediment microbial communities from various areas in North America, analyzing microbe dynamics in response to fracking.</title>
        <authorList>
            <person name="Lamendella R."/>
        </authorList>
    </citation>
    <scope>NUCLEOTIDE SEQUENCE [LARGE SCALE GENOMIC DNA]</scope>
    <source>
        <strain evidence="2 3">114D</strain>
    </source>
</reference>
<dbReference type="PROSITE" id="PS51257">
    <property type="entry name" value="PROKAR_LIPOPROTEIN"/>
    <property type="match status" value="1"/>
</dbReference>
<dbReference type="Gene3D" id="2.60.40.4120">
    <property type="match status" value="1"/>
</dbReference>
<gene>
    <name evidence="2" type="ORF">DET52_11122</name>
</gene>
<dbReference type="Pfam" id="PF22243">
    <property type="entry name" value="DUF5018-rel"/>
    <property type="match status" value="1"/>
</dbReference>